<evidence type="ECO:0000313" key="4">
    <source>
        <dbReference type="EMBL" id="MFD0764547.1"/>
    </source>
</evidence>
<evidence type="ECO:0000256" key="2">
    <source>
        <dbReference type="ARBA" id="ARBA00023136"/>
    </source>
</evidence>
<dbReference type="Pfam" id="PF01103">
    <property type="entry name" value="Omp85"/>
    <property type="match status" value="1"/>
</dbReference>
<dbReference type="Proteomes" id="UP001597073">
    <property type="component" value="Unassembled WGS sequence"/>
</dbReference>
<proteinExistence type="predicted"/>
<organism evidence="4 5">
    <name type="scientific">Mucilaginibacter lutimaris</name>
    <dbReference type="NCBI Taxonomy" id="931629"/>
    <lineage>
        <taxon>Bacteria</taxon>
        <taxon>Pseudomonadati</taxon>
        <taxon>Bacteroidota</taxon>
        <taxon>Sphingobacteriia</taxon>
        <taxon>Sphingobacteriales</taxon>
        <taxon>Sphingobacteriaceae</taxon>
        <taxon>Mucilaginibacter</taxon>
    </lineage>
</organism>
<evidence type="ECO:0000313" key="5">
    <source>
        <dbReference type="Proteomes" id="UP001597073"/>
    </source>
</evidence>
<dbReference type="InterPro" id="IPR000184">
    <property type="entry name" value="Bac_surfAg_D15"/>
</dbReference>
<name>A0ABW2ZEC2_9SPHI</name>
<keyword evidence="5" id="KW-1185">Reference proteome</keyword>
<protein>
    <submittedName>
        <fullName evidence="4">BamA/TamA family outer membrane protein</fullName>
    </submittedName>
</protein>
<keyword evidence="2" id="KW-0472">Membrane</keyword>
<evidence type="ECO:0000256" key="1">
    <source>
        <dbReference type="ARBA" id="ARBA00004370"/>
    </source>
</evidence>
<reference evidence="5" key="1">
    <citation type="journal article" date="2019" name="Int. J. Syst. Evol. Microbiol.">
        <title>The Global Catalogue of Microorganisms (GCM) 10K type strain sequencing project: providing services to taxonomists for standard genome sequencing and annotation.</title>
        <authorList>
            <consortium name="The Broad Institute Genomics Platform"/>
            <consortium name="The Broad Institute Genome Sequencing Center for Infectious Disease"/>
            <person name="Wu L."/>
            <person name="Ma J."/>
        </authorList>
    </citation>
    <scope>NUCLEOTIDE SEQUENCE [LARGE SCALE GENOMIC DNA]</scope>
    <source>
        <strain evidence="5">CCUG 60742</strain>
    </source>
</reference>
<dbReference type="Gene3D" id="2.40.160.50">
    <property type="entry name" value="membrane protein fhac: a member of the omp85/tpsb transporter family"/>
    <property type="match status" value="1"/>
</dbReference>
<dbReference type="RefSeq" id="WP_377140158.1">
    <property type="nucleotide sequence ID" value="NZ_JBHTIA010000003.1"/>
</dbReference>
<gene>
    <name evidence="4" type="ORF">ACFQZI_06760</name>
</gene>
<evidence type="ECO:0000259" key="3">
    <source>
        <dbReference type="Pfam" id="PF01103"/>
    </source>
</evidence>
<accession>A0ABW2ZEC2</accession>
<sequence length="859" mass="96719">MRIISLFKLISLPLLFIPASLLAQIGKITIPPGADSVQADVHPSYNNVNGFHRMLFGENYRRDWAMPVKMPVLRISALHGGLTPVREGGGMQSKSLRLTDAQGREWVLRSVEKIPDKVVPEALRGTFVVDWVGDEFSGQEPFSALVVPPLAKAAGVPYSKPVIGVVADDPALGQYRNLFTGMICLLEERDPAGPTDNTFKFEKELMQSYEARFNGEQFLRARLLDLLLGDWDRHEDQWRWAVTREGNARKYIAVPRDRDQVFHINNGVFPWIASLPWINPALEDYDPKIPHVKFSLFKTRFLKAYPDAQISYADWKRITDAFVKAETDEVLEAGLRGLPAEIYRLRHDELFSKMRERRNHIPAAMSEYYRFIYRIADLRLTDKNEQVTISDGAGNGLRVLVEKTAKDGTTRGTLMDMTYDPKITSELRLYTSGGEDRISINAPNASVRLRIVDSTGDKHFNIQAAKKAVHIYGGSDSSRYTGNISRIRLHLSADTINRKFIPTDPYNVWMPLATANINRDDGFLFGLGFRYTGHDGFRKQPYTTIQQLMLTHSFSTNAFGINYSGQWREAIGKADLTLDLIAQAPDNTQNFFGQGNNTVFDKTGDYRRFYRARYNVYHLNPALRWQTGKNSFISAGPSVQFYQFDEEDNIGRSVTRPGLIRTYDSTSYQKTKLHAGLLLNFIQDRRDNTILTGSGYLLSVRLQAYAGLNNAARSFAQLIPSFTVYGKADPKGRLVLSDRIGGGISAGNPGFYQSMYLGGQGNLLGYLKNRFAGEHMIYNNFQARLRIANIAGYILPGQLGFTGFFDTGRVWQSEANSDTWHHGEGGGLYFSPAGLGVVQLLAGHSAEGWYPYISLNYRL</sequence>
<comment type="subcellular location">
    <subcellularLocation>
        <location evidence="1">Membrane</location>
    </subcellularLocation>
</comment>
<dbReference type="EMBL" id="JBHTIA010000003">
    <property type="protein sequence ID" value="MFD0764547.1"/>
    <property type="molecule type" value="Genomic_DNA"/>
</dbReference>
<comment type="caution">
    <text evidence="4">The sequence shown here is derived from an EMBL/GenBank/DDBJ whole genome shotgun (WGS) entry which is preliminary data.</text>
</comment>
<feature type="domain" description="Bacterial surface antigen (D15)" evidence="3">
    <location>
        <begin position="605"/>
        <end position="837"/>
    </location>
</feature>